<dbReference type="PANTHER" id="PTHR10540:SF8">
    <property type="entry name" value="COP9 SIGNALOSOME COMPLEX SUBUNIT 6"/>
    <property type="match status" value="1"/>
</dbReference>
<evidence type="ECO:0000313" key="5">
    <source>
        <dbReference type="EMBL" id="PKS08806.1"/>
    </source>
</evidence>
<proteinExistence type="inferred from homology"/>
<dbReference type="EMBL" id="NLAX01000010">
    <property type="protein sequence ID" value="PKS08806.1"/>
    <property type="molecule type" value="Genomic_DNA"/>
</dbReference>
<feature type="domain" description="MPN" evidence="4">
    <location>
        <begin position="19"/>
        <end position="163"/>
    </location>
</feature>
<dbReference type="InterPro" id="IPR024969">
    <property type="entry name" value="EIF3F/CSN6-like_C"/>
</dbReference>
<dbReference type="InterPro" id="IPR033859">
    <property type="entry name" value="MPN_CSN6"/>
</dbReference>
<comment type="subcellular location">
    <subcellularLocation>
        <location evidence="2">Cytoplasm</location>
    </subcellularLocation>
    <subcellularLocation>
        <location evidence="2">Nucleus</location>
    </subcellularLocation>
</comment>
<dbReference type="GO" id="GO:0008237">
    <property type="term" value="F:metallopeptidase activity"/>
    <property type="evidence" value="ECO:0007669"/>
    <property type="project" value="InterPro"/>
</dbReference>
<evidence type="ECO:0000313" key="6">
    <source>
        <dbReference type="Proteomes" id="UP000233524"/>
    </source>
</evidence>
<comment type="caution">
    <text evidence="5">The sequence shown here is derived from an EMBL/GenBank/DDBJ whole genome shotgun (WGS) entry which is preliminary data.</text>
</comment>
<comment type="function">
    <text evidence="2">Component of the COP9 signalosome complex (CSN), a complex involved in various cellular and developmental processes.</text>
</comment>
<dbReference type="PANTHER" id="PTHR10540">
    <property type="entry name" value="EUKARYOTIC TRANSLATION INITIATION FACTOR 3 SUBUNIT F-RELATED"/>
    <property type="match status" value="1"/>
</dbReference>
<dbReference type="Pfam" id="PF01398">
    <property type="entry name" value="JAB"/>
    <property type="match status" value="1"/>
</dbReference>
<dbReference type="InterPro" id="IPR037518">
    <property type="entry name" value="MPN"/>
</dbReference>
<dbReference type="Gene3D" id="3.40.140.10">
    <property type="entry name" value="Cytidine Deaminase, domain 2"/>
    <property type="match status" value="1"/>
</dbReference>
<evidence type="ECO:0000259" key="4">
    <source>
        <dbReference type="PROSITE" id="PS50249"/>
    </source>
</evidence>
<feature type="region of interest" description="Disordered" evidence="3">
    <location>
        <begin position="163"/>
        <end position="182"/>
    </location>
</feature>
<dbReference type="VEuPathDB" id="FungiDB:jhhlp_003415"/>
<dbReference type="GO" id="GO:0008180">
    <property type="term" value="C:COP9 signalosome"/>
    <property type="evidence" value="ECO:0007669"/>
    <property type="project" value="UniProtKB-UniRule"/>
</dbReference>
<feature type="compositionally biased region" description="Acidic residues" evidence="3">
    <location>
        <begin position="163"/>
        <end position="173"/>
    </location>
</feature>
<keyword evidence="6" id="KW-1185">Reference proteome</keyword>
<dbReference type="Proteomes" id="UP000233524">
    <property type="component" value="Unassembled WGS sequence"/>
</dbReference>
<dbReference type="AlphaFoldDB" id="A0A2N3N8N3"/>
<reference evidence="5 6" key="1">
    <citation type="journal article" date="2017" name="G3 (Bethesda)">
        <title>First Draft Genome Sequence of the Pathogenic Fungus Lomentospora prolificans (Formerly Scedosporium prolificans).</title>
        <authorList>
            <person name="Luo R."/>
            <person name="Zimin A."/>
            <person name="Workman R."/>
            <person name="Fan Y."/>
            <person name="Pertea G."/>
            <person name="Grossman N."/>
            <person name="Wear M.P."/>
            <person name="Jia B."/>
            <person name="Miller H."/>
            <person name="Casadevall A."/>
            <person name="Timp W."/>
            <person name="Zhang S.X."/>
            <person name="Salzberg S.L."/>
        </authorList>
    </citation>
    <scope>NUCLEOTIDE SEQUENCE [LARGE SCALE GENOMIC DNA]</scope>
    <source>
        <strain evidence="5 6">JHH-5317</strain>
    </source>
</reference>
<dbReference type="InParanoid" id="A0A2N3N8N3"/>
<sequence>MTSSSNPLISSHQASDVQVILHPLVLLTISDYITRHTLREQPGPIMGAILGQHNGREITIEHAFECHTVATPDAPMGYSVDRQRFLGRLEQFKTVHKDRMLDLVGWYTLIAKTGPTPDILPTHTTILELNDSSLLLGFHPDELAHASAGAKLPLTIYESNYEADDDSRAEDDEDKKMQDSDPPLKLKFRELQYTVEAGAAEMISMDFVARGGGNATAVEQKERRQATQTEVTEDNRDSKRRIVSIPDTDATPDFVLTREEEEMISALTAKANAIKMLQARIQVIHKYLDQLPESFKAGDHSSPEMTDVDAHSAAPSYTILRQIQALVSRLEVLVPSNEKAFQDELLREKNDVNIISILNGIVQGAQAAREVGRKFQVIESNKPRNRLAEFANESRFAFNLTDSHELL</sequence>
<keyword evidence="2" id="KW-0736">Signalosome</keyword>
<keyword evidence="2" id="KW-0963">Cytoplasm</keyword>
<dbReference type="GO" id="GO:0000338">
    <property type="term" value="P:protein deneddylation"/>
    <property type="evidence" value="ECO:0007669"/>
    <property type="project" value="InterPro"/>
</dbReference>
<feature type="region of interest" description="Disordered" evidence="3">
    <location>
        <begin position="216"/>
        <end position="238"/>
    </location>
</feature>
<dbReference type="InterPro" id="IPR000555">
    <property type="entry name" value="JAMM/MPN+_dom"/>
</dbReference>
<evidence type="ECO:0000256" key="3">
    <source>
        <dbReference type="SAM" id="MobiDB-lite"/>
    </source>
</evidence>
<evidence type="ECO:0000256" key="1">
    <source>
        <dbReference type="ARBA" id="ARBA00010893"/>
    </source>
</evidence>
<evidence type="ECO:0000256" key="2">
    <source>
        <dbReference type="RuleBase" id="RU367006"/>
    </source>
</evidence>
<keyword evidence="2" id="KW-0539">Nucleus</keyword>
<dbReference type="GO" id="GO:0005737">
    <property type="term" value="C:cytoplasm"/>
    <property type="evidence" value="ECO:0007669"/>
    <property type="project" value="UniProtKB-SubCell"/>
</dbReference>
<dbReference type="STRING" id="41688.A0A2N3N8N3"/>
<dbReference type="CDD" id="cd08063">
    <property type="entry name" value="MPN_CSN6"/>
    <property type="match status" value="1"/>
</dbReference>
<comment type="similarity">
    <text evidence="1 2">Belongs to the peptidase M67A family. CSN6 subfamily.</text>
</comment>
<gene>
    <name evidence="5" type="ORF">jhhlp_003415</name>
</gene>
<dbReference type="OrthoDB" id="1378at2759"/>
<dbReference type="PROSITE" id="PS50249">
    <property type="entry name" value="MPN"/>
    <property type="match status" value="1"/>
</dbReference>
<accession>A0A2N3N8N3</accession>
<dbReference type="Pfam" id="PF13012">
    <property type="entry name" value="MitMem_reg"/>
    <property type="match status" value="1"/>
</dbReference>
<name>A0A2N3N8N3_9PEZI</name>
<protein>
    <recommendedName>
        <fullName evidence="2">COP9 signalosome complex subunit 6</fullName>
    </recommendedName>
</protein>
<organism evidence="5 6">
    <name type="scientific">Lomentospora prolificans</name>
    <dbReference type="NCBI Taxonomy" id="41688"/>
    <lineage>
        <taxon>Eukaryota</taxon>
        <taxon>Fungi</taxon>
        <taxon>Dikarya</taxon>
        <taxon>Ascomycota</taxon>
        <taxon>Pezizomycotina</taxon>
        <taxon>Sordariomycetes</taxon>
        <taxon>Hypocreomycetidae</taxon>
        <taxon>Microascales</taxon>
        <taxon>Microascaceae</taxon>
        <taxon>Lomentospora</taxon>
    </lineage>
</organism>